<proteinExistence type="inferred from homology"/>
<organism evidence="5 6">
    <name type="scientific">Clathrus columnatus</name>
    <dbReference type="NCBI Taxonomy" id="1419009"/>
    <lineage>
        <taxon>Eukaryota</taxon>
        <taxon>Fungi</taxon>
        <taxon>Dikarya</taxon>
        <taxon>Basidiomycota</taxon>
        <taxon>Agaricomycotina</taxon>
        <taxon>Agaricomycetes</taxon>
        <taxon>Phallomycetidae</taxon>
        <taxon>Phallales</taxon>
        <taxon>Clathraceae</taxon>
        <taxon>Clathrus</taxon>
    </lineage>
</organism>
<protein>
    <recommendedName>
        <fullName evidence="4">Methyltransferase type 11 domain-containing protein</fullName>
    </recommendedName>
</protein>
<comment type="similarity">
    <text evidence="1">Belongs to the methyltransferase superfamily.</text>
</comment>
<accession>A0AAV5AGY2</accession>
<dbReference type="PANTHER" id="PTHR44942:SF4">
    <property type="entry name" value="METHYLTRANSFERASE TYPE 11 DOMAIN-CONTAINING PROTEIN"/>
    <property type="match status" value="1"/>
</dbReference>
<dbReference type="Proteomes" id="UP001050691">
    <property type="component" value="Unassembled WGS sequence"/>
</dbReference>
<dbReference type="GO" id="GO:0032259">
    <property type="term" value="P:methylation"/>
    <property type="evidence" value="ECO:0007669"/>
    <property type="project" value="UniProtKB-KW"/>
</dbReference>
<feature type="domain" description="Methyltransferase type 11" evidence="4">
    <location>
        <begin position="45"/>
        <end position="142"/>
    </location>
</feature>
<comment type="caution">
    <text evidence="5">The sequence shown here is derived from an EMBL/GenBank/DDBJ whole genome shotgun (WGS) entry which is preliminary data.</text>
</comment>
<gene>
    <name evidence="5" type="ORF">Clacol_007143</name>
</gene>
<dbReference type="CDD" id="cd02440">
    <property type="entry name" value="AdoMet_MTases"/>
    <property type="match status" value="1"/>
</dbReference>
<sequence>MATFAKTVFNAGNYSAVRPVYPRALYDFIYQYHQSTSPAQWKRAVDLGCGTGQATVELTNFKEIIGIDPSEAMITKAKELLKSHPSSELSEITYVKSQAEDLDHLEAESVDLVVTAQAAHWFNYDRLWPQLARILRKEGTVALWGYSQFRIDGHPSLTPLIHEYSKGSDPINSLGIYWEEPGRSIVDNHYLDIPKAPTETFSSLYTYHETHPDDKEQFTGLLQRPASGNGEKQGDIVERFWWTLKETVAKENGGDEGSEIEIVWPMAMLLFKKK</sequence>
<dbReference type="InterPro" id="IPR029063">
    <property type="entry name" value="SAM-dependent_MTases_sf"/>
</dbReference>
<dbReference type="Gene3D" id="3.40.50.150">
    <property type="entry name" value="Vaccinia Virus protein VP39"/>
    <property type="match status" value="1"/>
</dbReference>
<dbReference type="Pfam" id="PF08241">
    <property type="entry name" value="Methyltransf_11"/>
    <property type="match status" value="1"/>
</dbReference>
<dbReference type="InterPro" id="IPR051052">
    <property type="entry name" value="Diverse_substrate_MTase"/>
</dbReference>
<evidence type="ECO:0000256" key="1">
    <source>
        <dbReference type="ARBA" id="ARBA00008361"/>
    </source>
</evidence>
<reference evidence="5" key="1">
    <citation type="submission" date="2021-10" db="EMBL/GenBank/DDBJ databases">
        <title>De novo Genome Assembly of Clathrus columnatus (Basidiomycota, Fungi) Using Illumina and Nanopore Sequence Data.</title>
        <authorList>
            <person name="Ogiso-Tanaka E."/>
            <person name="Itagaki H."/>
            <person name="Hosoya T."/>
            <person name="Hosaka K."/>
        </authorList>
    </citation>
    <scope>NUCLEOTIDE SEQUENCE</scope>
    <source>
        <strain evidence="5">MO-923</strain>
    </source>
</reference>
<evidence type="ECO:0000313" key="6">
    <source>
        <dbReference type="Proteomes" id="UP001050691"/>
    </source>
</evidence>
<name>A0AAV5AGY2_9AGAM</name>
<dbReference type="EMBL" id="BPWL01000008">
    <property type="protein sequence ID" value="GJJ12897.1"/>
    <property type="molecule type" value="Genomic_DNA"/>
</dbReference>
<dbReference type="GO" id="GO:0008757">
    <property type="term" value="F:S-adenosylmethionine-dependent methyltransferase activity"/>
    <property type="evidence" value="ECO:0007669"/>
    <property type="project" value="InterPro"/>
</dbReference>
<evidence type="ECO:0000256" key="2">
    <source>
        <dbReference type="ARBA" id="ARBA00022603"/>
    </source>
</evidence>
<evidence type="ECO:0000256" key="3">
    <source>
        <dbReference type="ARBA" id="ARBA00022679"/>
    </source>
</evidence>
<keyword evidence="3" id="KW-0808">Transferase</keyword>
<dbReference type="PANTHER" id="PTHR44942">
    <property type="entry name" value="METHYLTRANSF_11 DOMAIN-CONTAINING PROTEIN"/>
    <property type="match status" value="1"/>
</dbReference>
<evidence type="ECO:0000259" key="4">
    <source>
        <dbReference type="Pfam" id="PF08241"/>
    </source>
</evidence>
<evidence type="ECO:0000313" key="5">
    <source>
        <dbReference type="EMBL" id="GJJ12897.1"/>
    </source>
</evidence>
<dbReference type="InterPro" id="IPR013216">
    <property type="entry name" value="Methyltransf_11"/>
</dbReference>
<keyword evidence="6" id="KW-1185">Reference proteome</keyword>
<keyword evidence="2" id="KW-0489">Methyltransferase</keyword>
<dbReference type="SUPFAM" id="SSF53335">
    <property type="entry name" value="S-adenosyl-L-methionine-dependent methyltransferases"/>
    <property type="match status" value="1"/>
</dbReference>
<dbReference type="AlphaFoldDB" id="A0AAV5AGY2"/>